<evidence type="ECO:0000256" key="4">
    <source>
        <dbReference type="ARBA" id="ARBA00022989"/>
    </source>
</evidence>
<protein>
    <recommendedName>
        <fullName evidence="8">G-protein coupled receptors family 1 profile domain-containing protein</fullName>
    </recommendedName>
</protein>
<comment type="caution">
    <text evidence="9">The sequence shown here is derived from an EMBL/GenBank/DDBJ whole genome shotgun (WGS) entry which is preliminary data.</text>
</comment>
<sequence>MHNKSQFILKIWFHILSIYGHRTKGTEVPYNQPKLPGCPQWDSHGITFAKKDIIGTEPLDIFVDRNNTVFAIDMSNKEAHIWNAGNITPTTLILDNYLEPWGLFVTNNGDIYIGTGADGCVKKWRANRRSGTMVMNVSSYCAGLFVDTANYLYCSLGEKHQVVKQSLVNNTNTLIIVAGSHTQGTAAKMLHGPRGIFVDINFDLYVADCFNHRIQLFKFENLIGTTVVDSARASNINLRYPTAVLLDADRHLFIVDNGNHRIVRLLSTGLHCIAGCSGVVGSTSSHLHYPYAAAFDSHGNIFVADQNNNRIQKFMLLLNTSNSIGHSEIVMESSFSSELTISSRTFRPSGCGTHSYYYQAIQLNVIENGCYNLVSNNTISTYGYIYRDDFNPFNPAVNLFLQNYQSYHNHQFKFQTYLQINTTYILVVSTSNPNVTGMFAVLAVGPHRINFNPLDTEPIIQSLYQSILTINSHTYRRERCKSSDVYYEAIQINVITSGFYSFSSESKFDAYGSLYKHYFDPFDIRENFIIANDDGCVDRQFVFIAYLHFNTTYVLVMTTFHSSTTGIFSIRASGAHKVIFNRIMIQSTYASELNAQTEVYSRVCGRTSYHYQTIEVNVQESGAYSFDSNSTIVMYGYIYESAFDPFNPTENVLSQSGYDCDGYHFHFATYLRANTIYILLMTTFHPDIRGSFSVLVSGPNNISLNRINKRYTNCVIGDRCNFYTKGIGLTLDDILRNEFQSDTTLYHQSVLVKTSAALTIIMFIGGFISAILSFLTFLNKDLRKVGCGIYLIASSVTSLLTISLFTVKFWFLLLTETTKLVNLSTYWGGCMFIEPFLKICVYLNAWVNACVAVERAINVSKGIRFDKKKSAYIARWILVILPLVVIGTIVHEPMYRNLFEYTSEVYKLAEYEEPENSTKGTAESLEKEPEISGKGINESIVYETEKHVLCVTNYSHTLQNYNTFILFFHLLIPFMANLFSALCIIFGIARQQSVIRNGQTYRQHLFEQFNEHKQLIISPVILLILSSPRLIISLISGCVNASSNPWLYIVAYFISFTPSILVFVVFVLPSELYMKSFKKLFQNFRPQVHQ</sequence>
<feature type="repeat" description="NHL" evidence="6">
    <location>
        <begin position="274"/>
        <end position="317"/>
    </location>
</feature>
<dbReference type="PROSITE" id="PS51125">
    <property type="entry name" value="NHL"/>
    <property type="match status" value="1"/>
</dbReference>
<dbReference type="InterPro" id="IPR050952">
    <property type="entry name" value="TRIM-NHL_E3_ligases"/>
</dbReference>
<organism evidence="9 11">
    <name type="scientific">Adineta ricciae</name>
    <name type="common">Rotifer</name>
    <dbReference type="NCBI Taxonomy" id="249248"/>
    <lineage>
        <taxon>Eukaryota</taxon>
        <taxon>Metazoa</taxon>
        <taxon>Spiralia</taxon>
        <taxon>Gnathifera</taxon>
        <taxon>Rotifera</taxon>
        <taxon>Eurotatoria</taxon>
        <taxon>Bdelloidea</taxon>
        <taxon>Adinetida</taxon>
        <taxon>Adinetidae</taxon>
        <taxon>Adineta</taxon>
    </lineage>
</organism>
<dbReference type="PANTHER" id="PTHR24104:SF25">
    <property type="entry name" value="PROTEIN LIN-41"/>
    <property type="match status" value="1"/>
</dbReference>
<dbReference type="InterPro" id="IPR017452">
    <property type="entry name" value="GPCR_Rhodpsn_7TM"/>
</dbReference>
<evidence type="ECO:0000313" key="11">
    <source>
        <dbReference type="Proteomes" id="UP000663828"/>
    </source>
</evidence>
<dbReference type="GO" id="GO:0016020">
    <property type="term" value="C:membrane"/>
    <property type="evidence" value="ECO:0007669"/>
    <property type="project" value="UniProtKB-SubCell"/>
</dbReference>
<dbReference type="Gene3D" id="1.20.1070.10">
    <property type="entry name" value="Rhodopsin 7-helix transmembrane proteins"/>
    <property type="match status" value="1"/>
</dbReference>
<dbReference type="EMBL" id="CAJNOJ010000465">
    <property type="protein sequence ID" value="CAF1458052.1"/>
    <property type="molecule type" value="Genomic_DNA"/>
</dbReference>
<evidence type="ECO:0000256" key="1">
    <source>
        <dbReference type="ARBA" id="ARBA00004370"/>
    </source>
</evidence>
<feature type="transmembrane region" description="Helical" evidence="7">
    <location>
        <begin position="1047"/>
        <end position="1068"/>
    </location>
</feature>
<feature type="domain" description="G-protein coupled receptors family 1 profile" evidence="8">
    <location>
        <begin position="769"/>
        <end position="1066"/>
    </location>
</feature>
<evidence type="ECO:0000256" key="3">
    <source>
        <dbReference type="ARBA" id="ARBA00022737"/>
    </source>
</evidence>
<dbReference type="Gene3D" id="2.120.10.30">
    <property type="entry name" value="TolB, C-terminal domain"/>
    <property type="match status" value="1"/>
</dbReference>
<reference evidence="9" key="1">
    <citation type="submission" date="2021-02" db="EMBL/GenBank/DDBJ databases">
        <authorList>
            <person name="Nowell W R."/>
        </authorList>
    </citation>
    <scope>NUCLEOTIDE SEQUENCE</scope>
</reference>
<dbReference type="CDD" id="cd05819">
    <property type="entry name" value="NHL"/>
    <property type="match status" value="1"/>
</dbReference>
<dbReference type="AlphaFoldDB" id="A0A814C2K2"/>
<keyword evidence="11" id="KW-1185">Reference proteome</keyword>
<dbReference type="OrthoDB" id="273823at2759"/>
<feature type="transmembrane region" description="Helical" evidence="7">
    <location>
        <begin position="1015"/>
        <end position="1035"/>
    </location>
</feature>
<dbReference type="SUPFAM" id="SSF101898">
    <property type="entry name" value="NHL repeat"/>
    <property type="match status" value="1"/>
</dbReference>
<keyword evidence="2 7" id="KW-0812">Transmembrane</keyword>
<evidence type="ECO:0000256" key="2">
    <source>
        <dbReference type="ARBA" id="ARBA00022692"/>
    </source>
</evidence>
<feature type="transmembrane region" description="Helical" evidence="7">
    <location>
        <begin position="790"/>
        <end position="813"/>
    </location>
</feature>
<evidence type="ECO:0000259" key="8">
    <source>
        <dbReference type="PROSITE" id="PS50262"/>
    </source>
</evidence>
<keyword evidence="5 7" id="KW-0472">Membrane</keyword>
<dbReference type="SUPFAM" id="SSF81321">
    <property type="entry name" value="Family A G protein-coupled receptor-like"/>
    <property type="match status" value="1"/>
</dbReference>
<dbReference type="Proteomes" id="UP000663828">
    <property type="component" value="Unassembled WGS sequence"/>
</dbReference>
<feature type="transmembrane region" description="Helical" evidence="7">
    <location>
        <begin position="825"/>
        <end position="851"/>
    </location>
</feature>
<dbReference type="PROSITE" id="PS50262">
    <property type="entry name" value="G_PROTEIN_RECEP_F1_2"/>
    <property type="match status" value="1"/>
</dbReference>
<keyword evidence="4 7" id="KW-1133">Transmembrane helix</keyword>
<keyword evidence="3" id="KW-0677">Repeat</keyword>
<dbReference type="EMBL" id="CAJNOR010000516">
    <property type="protein sequence ID" value="CAF0936812.1"/>
    <property type="molecule type" value="Genomic_DNA"/>
</dbReference>
<feature type="transmembrane region" description="Helical" evidence="7">
    <location>
        <begin position="756"/>
        <end position="778"/>
    </location>
</feature>
<accession>A0A814C2K2</accession>
<dbReference type="PANTHER" id="PTHR24104">
    <property type="entry name" value="E3 UBIQUITIN-PROTEIN LIGASE NHLRC1-RELATED"/>
    <property type="match status" value="1"/>
</dbReference>
<evidence type="ECO:0000313" key="10">
    <source>
        <dbReference type="EMBL" id="CAF1458052.1"/>
    </source>
</evidence>
<name>A0A814C2K2_ADIRI</name>
<feature type="transmembrane region" description="Helical" evidence="7">
    <location>
        <begin position="964"/>
        <end position="989"/>
    </location>
</feature>
<dbReference type="GO" id="GO:0008270">
    <property type="term" value="F:zinc ion binding"/>
    <property type="evidence" value="ECO:0007669"/>
    <property type="project" value="UniProtKB-KW"/>
</dbReference>
<feature type="transmembrane region" description="Helical" evidence="7">
    <location>
        <begin position="872"/>
        <end position="890"/>
    </location>
</feature>
<evidence type="ECO:0000313" key="9">
    <source>
        <dbReference type="EMBL" id="CAF0936812.1"/>
    </source>
</evidence>
<evidence type="ECO:0000256" key="6">
    <source>
        <dbReference type="PROSITE-ProRule" id="PRU00504"/>
    </source>
</evidence>
<proteinExistence type="predicted"/>
<dbReference type="InterPro" id="IPR011042">
    <property type="entry name" value="6-blade_b-propeller_TolB-like"/>
</dbReference>
<dbReference type="InterPro" id="IPR001258">
    <property type="entry name" value="NHL_repeat"/>
</dbReference>
<evidence type="ECO:0000256" key="5">
    <source>
        <dbReference type="ARBA" id="ARBA00023136"/>
    </source>
</evidence>
<gene>
    <name evidence="10" type="ORF">EDS130_LOCUS39969</name>
    <name evidence="9" type="ORF">XAT740_LOCUS9891</name>
</gene>
<dbReference type="Proteomes" id="UP000663852">
    <property type="component" value="Unassembled WGS sequence"/>
</dbReference>
<comment type="subcellular location">
    <subcellularLocation>
        <location evidence="1">Membrane</location>
    </subcellularLocation>
</comment>
<evidence type="ECO:0000256" key="7">
    <source>
        <dbReference type="SAM" id="Phobius"/>
    </source>
</evidence>